<gene>
    <name evidence="7" type="ORF">TeGR_g11917</name>
</gene>
<name>A0ABQ6N4I3_9STRA</name>
<evidence type="ECO:0000256" key="1">
    <source>
        <dbReference type="ARBA" id="ARBA00004141"/>
    </source>
</evidence>
<comment type="subcellular location">
    <subcellularLocation>
        <location evidence="1">Membrane</location>
        <topology evidence="1">Multi-pass membrane protein</topology>
    </subcellularLocation>
</comment>
<comment type="caution">
    <text evidence="7">The sequence shown here is derived from an EMBL/GenBank/DDBJ whole genome shotgun (WGS) entry which is preliminary data.</text>
</comment>
<sequence length="291" mass="31432">MSAPPKSVISKALSASLSGGLPGAASMVLNVLALMWLRTTMNYQMRTGLSSKEAFKKIYEEGGIPRFYSGLWAALLQGPLSRFGDTAANEGMKAMLEGTELPMFVQTMAASAAAASWRIVVMPVDTLKTTLQVHGSEGLPVLKKRVAEEGLSTLFNGAPAAMLATFMGHYPWFFTNNILEASIPPAQRPLMKQIRRVFIGFICSIISDCISNSIRVLKTYTQTDPRNISYVDAAKEIIAKDGLQGLLGRGLALKIICNGIQSVAFSLVWKNLMDKAKAREAVLAGAAKKEL</sequence>
<dbReference type="SUPFAM" id="SSF103506">
    <property type="entry name" value="Mitochondrial carrier"/>
    <property type="match status" value="1"/>
</dbReference>
<evidence type="ECO:0000313" key="8">
    <source>
        <dbReference type="Proteomes" id="UP001165060"/>
    </source>
</evidence>
<keyword evidence="6" id="KW-1133">Transmembrane helix</keyword>
<evidence type="ECO:0000313" key="7">
    <source>
        <dbReference type="EMBL" id="GMI39421.1"/>
    </source>
</evidence>
<dbReference type="Pfam" id="PF00153">
    <property type="entry name" value="Mito_carr"/>
    <property type="match status" value="3"/>
</dbReference>
<dbReference type="InterPro" id="IPR023395">
    <property type="entry name" value="MCP_dom_sf"/>
</dbReference>
<evidence type="ECO:0000256" key="5">
    <source>
        <dbReference type="RuleBase" id="RU000488"/>
    </source>
</evidence>
<dbReference type="EMBL" id="BRYB01003604">
    <property type="protein sequence ID" value="GMI39421.1"/>
    <property type="molecule type" value="Genomic_DNA"/>
</dbReference>
<dbReference type="PANTHER" id="PTHR47567">
    <property type="entry name" value="MITOCHONDRIAL SUBSTRATE/SOLUTE CARRIER"/>
    <property type="match status" value="1"/>
</dbReference>
<evidence type="ECO:0008006" key="9">
    <source>
        <dbReference type="Google" id="ProtNLM"/>
    </source>
</evidence>
<keyword evidence="8" id="KW-1185">Reference proteome</keyword>
<evidence type="ECO:0000256" key="2">
    <source>
        <dbReference type="ARBA" id="ARBA00022692"/>
    </source>
</evidence>
<keyword evidence="2 4" id="KW-0812">Transmembrane</keyword>
<feature type="repeat" description="Solcar" evidence="4">
    <location>
        <begin position="101"/>
        <end position="182"/>
    </location>
</feature>
<evidence type="ECO:0000256" key="6">
    <source>
        <dbReference type="SAM" id="Phobius"/>
    </source>
</evidence>
<dbReference type="PROSITE" id="PS50920">
    <property type="entry name" value="SOLCAR"/>
    <property type="match status" value="1"/>
</dbReference>
<comment type="similarity">
    <text evidence="5">Belongs to the mitochondrial carrier (TC 2.A.29) family.</text>
</comment>
<feature type="transmembrane region" description="Helical" evidence="6">
    <location>
        <begin position="197"/>
        <end position="217"/>
    </location>
</feature>
<reference evidence="7 8" key="1">
    <citation type="journal article" date="2023" name="Commun. Biol.">
        <title>Genome analysis of Parmales, the sister group of diatoms, reveals the evolutionary specialization of diatoms from phago-mixotrophs to photoautotrophs.</title>
        <authorList>
            <person name="Ban H."/>
            <person name="Sato S."/>
            <person name="Yoshikawa S."/>
            <person name="Yamada K."/>
            <person name="Nakamura Y."/>
            <person name="Ichinomiya M."/>
            <person name="Sato N."/>
            <person name="Blanc-Mathieu R."/>
            <person name="Endo H."/>
            <person name="Kuwata A."/>
            <person name="Ogata H."/>
        </authorList>
    </citation>
    <scope>NUCLEOTIDE SEQUENCE [LARGE SCALE GENOMIC DNA]</scope>
</reference>
<dbReference type="Proteomes" id="UP001165060">
    <property type="component" value="Unassembled WGS sequence"/>
</dbReference>
<keyword evidence="5" id="KW-0813">Transport</keyword>
<dbReference type="InterPro" id="IPR018108">
    <property type="entry name" value="MCP_transmembrane"/>
</dbReference>
<organism evidence="7 8">
    <name type="scientific">Tetraparma gracilis</name>
    <dbReference type="NCBI Taxonomy" id="2962635"/>
    <lineage>
        <taxon>Eukaryota</taxon>
        <taxon>Sar</taxon>
        <taxon>Stramenopiles</taxon>
        <taxon>Ochrophyta</taxon>
        <taxon>Bolidophyceae</taxon>
        <taxon>Parmales</taxon>
        <taxon>Triparmaceae</taxon>
        <taxon>Tetraparma</taxon>
    </lineage>
</organism>
<dbReference type="PANTHER" id="PTHR47567:SF1">
    <property type="entry name" value="NAD-DEPENDENT EPIMERASE_DEHYDRATASE DOMAIN-CONTAINING PROTEIN"/>
    <property type="match status" value="1"/>
</dbReference>
<protein>
    <recommendedName>
        <fullName evidence="9">Mitochondrial carrier</fullName>
    </recommendedName>
</protein>
<evidence type="ECO:0000256" key="4">
    <source>
        <dbReference type="PROSITE-ProRule" id="PRU00282"/>
    </source>
</evidence>
<proteinExistence type="inferred from homology"/>
<dbReference type="Gene3D" id="1.50.40.10">
    <property type="entry name" value="Mitochondrial carrier domain"/>
    <property type="match status" value="1"/>
</dbReference>
<evidence type="ECO:0000256" key="3">
    <source>
        <dbReference type="ARBA" id="ARBA00023136"/>
    </source>
</evidence>
<keyword evidence="3 4" id="KW-0472">Membrane</keyword>
<accession>A0ABQ6N4I3</accession>
<feature type="transmembrane region" description="Helical" evidence="6">
    <location>
        <begin position="12"/>
        <end position="37"/>
    </location>
</feature>